<evidence type="ECO:0000313" key="1">
    <source>
        <dbReference type="EMBL" id="EEV03046.1"/>
    </source>
</evidence>
<evidence type="ECO:0000313" key="2">
    <source>
        <dbReference type="Proteomes" id="UP000004828"/>
    </source>
</evidence>
<accession>C7G560</accession>
<organism evidence="1 2">
    <name type="scientific">Roseburia intestinalis L1-82</name>
    <dbReference type="NCBI Taxonomy" id="536231"/>
    <lineage>
        <taxon>Bacteria</taxon>
        <taxon>Bacillati</taxon>
        <taxon>Bacillota</taxon>
        <taxon>Clostridia</taxon>
        <taxon>Lachnospirales</taxon>
        <taxon>Lachnospiraceae</taxon>
        <taxon>Roseburia</taxon>
    </lineage>
</organism>
<dbReference type="EMBL" id="ABYJ02000001">
    <property type="protein sequence ID" value="EEV03046.1"/>
    <property type="molecule type" value="Genomic_DNA"/>
</dbReference>
<dbReference type="AlphaFoldDB" id="C7G560"/>
<name>C7G560_9FIRM</name>
<proteinExistence type="predicted"/>
<gene>
    <name evidence="1" type="ORF">ROSINTL182_05017</name>
</gene>
<dbReference type="HOGENOM" id="CLU_2668757_0_0_9"/>
<protein>
    <submittedName>
        <fullName evidence="1">Uncharacterized protein</fullName>
    </submittedName>
</protein>
<sequence>MFHKTGKCISGDGKIQFTKLHNEFHELQKKFVKLKLLYELLEYAIIITRRAAEKAIAKIAFSVFLSAKIIILSKE</sequence>
<dbReference type="Proteomes" id="UP000004828">
    <property type="component" value="Unassembled WGS sequence"/>
</dbReference>
<reference evidence="1 2" key="1">
    <citation type="submission" date="2009-08" db="EMBL/GenBank/DDBJ databases">
        <authorList>
            <person name="Weinstock G."/>
            <person name="Sodergren E."/>
            <person name="Clifton S."/>
            <person name="Fulton L."/>
            <person name="Fulton B."/>
            <person name="Courtney L."/>
            <person name="Fronick C."/>
            <person name="Harrison M."/>
            <person name="Strong C."/>
            <person name="Farmer C."/>
            <person name="Delahaunty K."/>
            <person name="Markovic C."/>
            <person name="Hall O."/>
            <person name="Minx P."/>
            <person name="Tomlinson C."/>
            <person name="Mitreva M."/>
            <person name="Nelson J."/>
            <person name="Hou S."/>
            <person name="Wollam A."/>
            <person name="Pepin K.H."/>
            <person name="Johnson M."/>
            <person name="Bhonagiri V."/>
            <person name="Nash W.E."/>
            <person name="Warren W."/>
            <person name="Chinwalla A."/>
            <person name="Mardis E.R."/>
            <person name="Wilson R.K."/>
        </authorList>
    </citation>
    <scope>NUCLEOTIDE SEQUENCE [LARGE SCALE GENOMIC DNA]</scope>
    <source>
        <strain evidence="1 2">L1-82</strain>
    </source>
</reference>
<comment type="caution">
    <text evidence="1">The sequence shown here is derived from an EMBL/GenBank/DDBJ whole genome shotgun (WGS) entry which is preliminary data.</text>
</comment>